<protein>
    <recommendedName>
        <fullName evidence="4">WD40 repeat-like protein</fullName>
    </recommendedName>
</protein>
<dbReference type="InterPro" id="IPR001680">
    <property type="entry name" value="WD40_rpt"/>
</dbReference>
<dbReference type="EMBL" id="ML977204">
    <property type="protein sequence ID" value="KAF1981210.1"/>
    <property type="molecule type" value="Genomic_DNA"/>
</dbReference>
<reference evidence="2" key="1">
    <citation type="journal article" date="2020" name="Stud. Mycol.">
        <title>101 Dothideomycetes genomes: a test case for predicting lifestyles and emergence of pathogens.</title>
        <authorList>
            <person name="Haridas S."/>
            <person name="Albert R."/>
            <person name="Binder M."/>
            <person name="Bloem J."/>
            <person name="Labutti K."/>
            <person name="Salamov A."/>
            <person name="Andreopoulos B."/>
            <person name="Baker S."/>
            <person name="Barry K."/>
            <person name="Bills G."/>
            <person name="Bluhm B."/>
            <person name="Cannon C."/>
            <person name="Castanera R."/>
            <person name="Culley D."/>
            <person name="Daum C."/>
            <person name="Ezra D."/>
            <person name="Gonzalez J."/>
            <person name="Henrissat B."/>
            <person name="Kuo A."/>
            <person name="Liang C."/>
            <person name="Lipzen A."/>
            <person name="Lutzoni F."/>
            <person name="Magnuson J."/>
            <person name="Mondo S."/>
            <person name="Nolan M."/>
            <person name="Ohm R."/>
            <person name="Pangilinan J."/>
            <person name="Park H.-J."/>
            <person name="Ramirez L."/>
            <person name="Alfaro M."/>
            <person name="Sun H."/>
            <person name="Tritt A."/>
            <person name="Yoshinaga Y."/>
            <person name="Zwiers L.-H."/>
            <person name="Turgeon B."/>
            <person name="Goodwin S."/>
            <person name="Spatafora J."/>
            <person name="Crous P."/>
            <person name="Grigoriev I."/>
        </authorList>
    </citation>
    <scope>NUCLEOTIDE SEQUENCE</scope>
    <source>
        <strain evidence="2">CBS 113979</strain>
    </source>
</reference>
<name>A0A6G1GK53_9PEZI</name>
<accession>A0A6G1GK53</accession>
<dbReference type="AlphaFoldDB" id="A0A6G1GK53"/>
<evidence type="ECO:0000313" key="2">
    <source>
        <dbReference type="EMBL" id="KAF1981210.1"/>
    </source>
</evidence>
<dbReference type="Pfam" id="PF00400">
    <property type="entry name" value="WD40"/>
    <property type="match status" value="1"/>
</dbReference>
<feature type="compositionally biased region" description="Low complexity" evidence="1">
    <location>
        <begin position="31"/>
        <end position="43"/>
    </location>
</feature>
<dbReference type="InterPro" id="IPR051150">
    <property type="entry name" value="SWT21/TCAB1_mRNA_Telomere"/>
</dbReference>
<feature type="compositionally biased region" description="Low complexity" evidence="1">
    <location>
        <begin position="361"/>
        <end position="390"/>
    </location>
</feature>
<feature type="region of interest" description="Disordered" evidence="1">
    <location>
        <begin position="1"/>
        <end position="45"/>
    </location>
</feature>
<gene>
    <name evidence="2" type="ORF">K402DRAFT_458195</name>
</gene>
<dbReference type="InterPro" id="IPR015943">
    <property type="entry name" value="WD40/YVTN_repeat-like_dom_sf"/>
</dbReference>
<evidence type="ECO:0008006" key="4">
    <source>
        <dbReference type="Google" id="ProtNLM"/>
    </source>
</evidence>
<organism evidence="2 3">
    <name type="scientific">Aulographum hederae CBS 113979</name>
    <dbReference type="NCBI Taxonomy" id="1176131"/>
    <lineage>
        <taxon>Eukaryota</taxon>
        <taxon>Fungi</taxon>
        <taxon>Dikarya</taxon>
        <taxon>Ascomycota</taxon>
        <taxon>Pezizomycotina</taxon>
        <taxon>Dothideomycetes</taxon>
        <taxon>Pleosporomycetidae</taxon>
        <taxon>Aulographales</taxon>
        <taxon>Aulographaceae</taxon>
    </lineage>
</organism>
<evidence type="ECO:0000256" key="1">
    <source>
        <dbReference type="SAM" id="MobiDB-lite"/>
    </source>
</evidence>
<feature type="compositionally biased region" description="Polar residues" evidence="1">
    <location>
        <begin position="13"/>
        <end position="30"/>
    </location>
</feature>
<evidence type="ECO:0000313" key="3">
    <source>
        <dbReference type="Proteomes" id="UP000800041"/>
    </source>
</evidence>
<dbReference type="Gene3D" id="2.130.10.10">
    <property type="entry name" value="YVTN repeat-like/Quinoprotein amine dehydrogenase"/>
    <property type="match status" value="2"/>
</dbReference>
<dbReference type="SUPFAM" id="SSF50978">
    <property type="entry name" value="WD40 repeat-like"/>
    <property type="match status" value="1"/>
</dbReference>
<dbReference type="OrthoDB" id="239865at2759"/>
<dbReference type="Proteomes" id="UP000800041">
    <property type="component" value="Unassembled WGS sequence"/>
</dbReference>
<feature type="region of interest" description="Disordered" evidence="1">
    <location>
        <begin position="350"/>
        <end position="436"/>
    </location>
</feature>
<keyword evidence="3" id="KW-1185">Reference proteome</keyword>
<dbReference type="PANTHER" id="PTHR13211:SF0">
    <property type="entry name" value="TELOMERASE CAJAL BODY PROTEIN 1"/>
    <property type="match status" value="1"/>
</dbReference>
<proteinExistence type="predicted"/>
<sequence length="461" mass="50013">MAEFQPVEIASLPPTSHQVNYQSAQLSPDGTSPETESPNSSPSLKVLSTLKSPESINSFTFVPYFDLNTESTTLVLSSCKERPIQLSNVLSFDSGHVAQYKLTSPTTEAFLQIHSLLITRDATRFLAASRFSLHVFEAHKVSEGPVQTIPLCKARKQRRFERMSEFGSLLGVISCMAICPTDGLLAVGTFARGVGLYADEGLGDAMGVFQVYDETFEAPGGETLEYSGKGIHQLIWSPCGRFLYVVERESDGVAVYDIRGTGTRVGWLHGRNATSSQRMSVNVSPTAEGHEVWGGGVDGRVRVWKIAGKVEGPVQPSMEWQAHEDPVTSVLIHPSGRSVVTCSAEDWRAKLDAESSEESSEASSDASSDSESSTESESSGSDVSMEASSDAEPLSGPESRLLSISPSRHLAVPTQENVSAVHSPSPSEDERNKPHLGRKLKIWSLAGYSWVMRDRQGIELE</sequence>
<dbReference type="InterPro" id="IPR036322">
    <property type="entry name" value="WD40_repeat_dom_sf"/>
</dbReference>
<feature type="compositionally biased region" description="Polar residues" evidence="1">
    <location>
        <begin position="414"/>
        <end position="426"/>
    </location>
</feature>
<dbReference type="PANTHER" id="PTHR13211">
    <property type="entry name" value="TELOMERASE CAJAL BODY PROTEIN 1"/>
    <property type="match status" value="1"/>
</dbReference>